<keyword evidence="1" id="KW-0805">Transcription regulation</keyword>
<dbReference type="InterPro" id="IPR000792">
    <property type="entry name" value="Tscrpt_reg_LuxR_C"/>
</dbReference>
<evidence type="ECO:0000256" key="1">
    <source>
        <dbReference type="ARBA" id="ARBA00023015"/>
    </source>
</evidence>
<feature type="domain" description="HTH luxR-type" evidence="4">
    <location>
        <begin position="683"/>
        <end position="748"/>
    </location>
</feature>
<organism evidence="5 6">
    <name type="scientific">Aminipila luticellarii</name>
    <dbReference type="NCBI Taxonomy" id="2507160"/>
    <lineage>
        <taxon>Bacteria</taxon>
        <taxon>Bacillati</taxon>
        <taxon>Bacillota</taxon>
        <taxon>Clostridia</taxon>
        <taxon>Peptostreptococcales</taxon>
        <taxon>Anaerovoracaceae</taxon>
        <taxon>Aminipila</taxon>
    </lineage>
</organism>
<dbReference type="InterPro" id="IPR041617">
    <property type="entry name" value="TPR_MalT"/>
</dbReference>
<dbReference type="PRINTS" id="PR00038">
    <property type="entry name" value="HTHLUXR"/>
</dbReference>
<name>A0A410PWG4_9FIRM</name>
<dbReference type="InterPro" id="IPR036388">
    <property type="entry name" value="WH-like_DNA-bd_sf"/>
</dbReference>
<dbReference type="Gene3D" id="1.10.10.10">
    <property type="entry name" value="Winged helix-like DNA-binding domain superfamily/Winged helix DNA-binding domain"/>
    <property type="match status" value="1"/>
</dbReference>
<dbReference type="InterPro" id="IPR016032">
    <property type="entry name" value="Sig_transdc_resp-reg_C-effctor"/>
</dbReference>
<dbReference type="CDD" id="cd06170">
    <property type="entry name" value="LuxR_C_like"/>
    <property type="match status" value="1"/>
</dbReference>
<keyword evidence="6" id="KW-1185">Reference proteome</keyword>
<dbReference type="Proteomes" id="UP000287601">
    <property type="component" value="Chromosome"/>
</dbReference>
<keyword evidence="3" id="KW-0804">Transcription</keyword>
<dbReference type="SUPFAM" id="SSF48452">
    <property type="entry name" value="TPR-like"/>
    <property type="match status" value="1"/>
</dbReference>
<dbReference type="GO" id="GO:0003677">
    <property type="term" value="F:DNA binding"/>
    <property type="evidence" value="ECO:0007669"/>
    <property type="project" value="UniProtKB-KW"/>
</dbReference>
<accession>A0A410PWG4</accession>
<dbReference type="Pfam" id="PF17874">
    <property type="entry name" value="TPR_MalT"/>
    <property type="match status" value="1"/>
</dbReference>
<proteinExistence type="predicted"/>
<dbReference type="AlphaFoldDB" id="A0A410PWG4"/>
<sequence length="751" mass="86292">MTEKTIIPELPPNMVFRPRLQKIFEEPFKKRRILYISAYMGWGKTTAVAEWLIQYKHKAVWFCLEERKKQKQDIFHSLLNEMNEKSGEKLIVIDHYDLLDKEELGYMNLMLMKSTRRFVIISRAELPESLSIYVGLSVHLIGIDQLKFTESETVEYFETWNISLSDQEVSQLTVRQRGCALSYRYTACLMQASGETYTKNIRLKVLECLYRYLDAELLDKLDQTEREVLLKIGCFDSVTADQADLFLGSSGNFKILDDFRRRGFFLTFFLPDVYVLDPFFKEYLTYVRKKSIPTEESNAIYKLAGSYFEKNNDISQALECYGNAKDYESIMRILIRLSTSESGQADLWKNRKYYYDLPEERVKEEPALCCGMAMLGILSFHLEEADAWREYLEDRLKGLPEGDKKTEIGNKLAYLAMAMSGSGSTNDLLNIFLYGDVGIGAADVAAAECCYQQDKIQEAFVQIAGAISLIEQKGSILILFAAMTVQMRIMMLLGETATAKSILNRMGDKIREANADFLYPHLEAVCVFAALYQNDYERIDYWLKNEAPDENAAFCALDIFGYNVKLRAYILQEKYYPAIGLAEKLRPIYTAFHKNIDLAQLDMLLAIVYHRLGQKEKAEDYLCQALEKGEKYGYIRLFADQGESLYKMLKNMGERCSISKNYLKRVKEAAKKVAVMYPSYMILPSKQDRLSASETEVLNLIAQGKANPEIADYLSISLNTVKFHVKNIYSKLGVNNRFQAVHTAKLKGLIP</sequence>
<evidence type="ECO:0000259" key="4">
    <source>
        <dbReference type="PROSITE" id="PS50043"/>
    </source>
</evidence>
<dbReference type="PROSITE" id="PS00622">
    <property type="entry name" value="HTH_LUXR_1"/>
    <property type="match status" value="1"/>
</dbReference>
<dbReference type="EMBL" id="CP035281">
    <property type="protein sequence ID" value="QAT43240.1"/>
    <property type="molecule type" value="Genomic_DNA"/>
</dbReference>
<dbReference type="RefSeq" id="WP_128745886.1">
    <property type="nucleotide sequence ID" value="NZ_CP035281.1"/>
</dbReference>
<dbReference type="InterPro" id="IPR011990">
    <property type="entry name" value="TPR-like_helical_dom_sf"/>
</dbReference>
<dbReference type="InterPro" id="IPR059106">
    <property type="entry name" value="WHD_MalT"/>
</dbReference>
<protein>
    <recommendedName>
        <fullName evidence="4">HTH luxR-type domain-containing protein</fullName>
    </recommendedName>
</protein>
<dbReference type="PANTHER" id="PTHR44688:SF16">
    <property type="entry name" value="DNA-BINDING TRANSCRIPTIONAL ACTIVATOR DEVR_DOSR"/>
    <property type="match status" value="1"/>
</dbReference>
<evidence type="ECO:0000256" key="2">
    <source>
        <dbReference type="ARBA" id="ARBA00023125"/>
    </source>
</evidence>
<dbReference type="Pfam" id="PF25873">
    <property type="entry name" value="WHD_MalT"/>
    <property type="match status" value="1"/>
</dbReference>
<dbReference type="PROSITE" id="PS50043">
    <property type="entry name" value="HTH_LUXR_2"/>
    <property type="match status" value="1"/>
</dbReference>
<evidence type="ECO:0000256" key="3">
    <source>
        <dbReference type="ARBA" id="ARBA00023163"/>
    </source>
</evidence>
<reference evidence="5 6" key="1">
    <citation type="submission" date="2019-01" db="EMBL/GenBank/DDBJ databases">
        <title>Draft genomes of a novel of Aminipila strains.</title>
        <authorList>
            <person name="Ma S."/>
        </authorList>
    </citation>
    <scope>NUCLEOTIDE SEQUENCE [LARGE SCALE GENOMIC DNA]</scope>
    <source>
        <strain evidence="6">JN-39</strain>
    </source>
</reference>
<keyword evidence="2" id="KW-0238">DNA-binding</keyword>
<evidence type="ECO:0000313" key="6">
    <source>
        <dbReference type="Proteomes" id="UP000287601"/>
    </source>
</evidence>
<dbReference type="SMART" id="SM00421">
    <property type="entry name" value="HTH_LUXR"/>
    <property type="match status" value="1"/>
</dbReference>
<dbReference type="PANTHER" id="PTHR44688">
    <property type="entry name" value="DNA-BINDING TRANSCRIPTIONAL ACTIVATOR DEVR_DOSR"/>
    <property type="match status" value="1"/>
</dbReference>
<gene>
    <name evidence="5" type="ORF">EQM06_08405</name>
</gene>
<dbReference type="Gene3D" id="1.25.40.10">
    <property type="entry name" value="Tetratricopeptide repeat domain"/>
    <property type="match status" value="1"/>
</dbReference>
<dbReference type="GO" id="GO:0006355">
    <property type="term" value="P:regulation of DNA-templated transcription"/>
    <property type="evidence" value="ECO:0007669"/>
    <property type="project" value="InterPro"/>
</dbReference>
<dbReference type="OrthoDB" id="3177100at2"/>
<dbReference type="Pfam" id="PF00196">
    <property type="entry name" value="GerE"/>
    <property type="match status" value="1"/>
</dbReference>
<dbReference type="SUPFAM" id="SSF46894">
    <property type="entry name" value="C-terminal effector domain of the bipartite response regulators"/>
    <property type="match status" value="1"/>
</dbReference>
<dbReference type="KEGG" id="amij:EQM06_08405"/>
<evidence type="ECO:0000313" key="5">
    <source>
        <dbReference type="EMBL" id="QAT43240.1"/>
    </source>
</evidence>